<dbReference type="Gene3D" id="2.40.40.10">
    <property type="entry name" value="RlpA-like domain"/>
    <property type="match status" value="1"/>
</dbReference>
<comment type="similarity">
    <text evidence="4 5">Belongs to the RlpA family.</text>
</comment>
<comment type="function">
    <text evidence="4">Lytic transglycosylase with a strong preference for naked glycan strands that lack stem peptides.</text>
</comment>
<dbReference type="HAMAP" id="MF_02071">
    <property type="entry name" value="RlpA"/>
    <property type="match status" value="1"/>
</dbReference>
<dbReference type="Pfam" id="PF03330">
    <property type="entry name" value="DPBB_1"/>
    <property type="match status" value="1"/>
</dbReference>
<keyword evidence="2 4" id="KW-0456">Lyase</keyword>
<dbReference type="SUPFAM" id="SSF110997">
    <property type="entry name" value="Sporulation related repeat"/>
    <property type="match status" value="1"/>
</dbReference>
<dbReference type="InterPro" id="IPR034718">
    <property type="entry name" value="RlpA"/>
</dbReference>
<dbReference type="InterPro" id="IPR036680">
    <property type="entry name" value="SPOR-like_sf"/>
</dbReference>
<dbReference type="PANTHER" id="PTHR34183:SF1">
    <property type="entry name" value="ENDOLYTIC PEPTIDOGLYCAN TRANSGLYCOSYLASE RLPA"/>
    <property type="match status" value="1"/>
</dbReference>
<keyword evidence="8" id="KW-0449">Lipoprotein</keyword>
<gene>
    <name evidence="4" type="primary">rlpA</name>
    <name evidence="8" type="ORF">HNR48_003232</name>
</gene>
<organism evidence="8 9">
    <name type="scientific">Pseudoteredinibacter isoporae</name>
    <dbReference type="NCBI Taxonomy" id="570281"/>
    <lineage>
        <taxon>Bacteria</taxon>
        <taxon>Pseudomonadati</taxon>
        <taxon>Pseudomonadota</taxon>
        <taxon>Gammaproteobacteria</taxon>
        <taxon>Cellvibrionales</taxon>
        <taxon>Cellvibrionaceae</taxon>
        <taxon>Pseudoteredinibacter</taxon>
    </lineage>
</organism>
<dbReference type="SUPFAM" id="SSF50685">
    <property type="entry name" value="Barwin-like endoglucanases"/>
    <property type="match status" value="1"/>
</dbReference>
<keyword evidence="9" id="KW-1185">Reference proteome</keyword>
<evidence type="ECO:0000256" key="5">
    <source>
        <dbReference type="RuleBase" id="RU003495"/>
    </source>
</evidence>
<dbReference type="InterPro" id="IPR007730">
    <property type="entry name" value="SPOR-like_dom"/>
</dbReference>
<dbReference type="GO" id="GO:0042834">
    <property type="term" value="F:peptidoglycan binding"/>
    <property type="evidence" value="ECO:0007669"/>
    <property type="project" value="InterPro"/>
</dbReference>
<feature type="region of interest" description="Disordered" evidence="6">
    <location>
        <begin position="31"/>
        <end position="58"/>
    </location>
</feature>
<dbReference type="EMBL" id="JACHHT010000002">
    <property type="protein sequence ID" value="MBB6522947.1"/>
    <property type="molecule type" value="Genomic_DNA"/>
</dbReference>
<comment type="caution">
    <text evidence="8">The sequence shown here is derived from an EMBL/GenBank/DDBJ whole genome shotgun (WGS) entry which is preliminary data.</text>
</comment>
<accession>A0A7X0MZA8</accession>
<dbReference type="PROSITE" id="PS51724">
    <property type="entry name" value="SPOR"/>
    <property type="match status" value="1"/>
</dbReference>
<dbReference type="FunCoup" id="A0A7X0MZA8">
    <property type="interactions" value="44"/>
</dbReference>
<dbReference type="GO" id="GO:0071555">
    <property type="term" value="P:cell wall organization"/>
    <property type="evidence" value="ECO:0007669"/>
    <property type="project" value="UniProtKB-KW"/>
</dbReference>
<dbReference type="PANTHER" id="PTHR34183">
    <property type="entry name" value="ENDOLYTIC PEPTIDOGLYCAN TRANSGLYCOSYLASE RLPA"/>
    <property type="match status" value="1"/>
</dbReference>
<dbReference type="InterPro" id="IPR012997">
    <property type="entry name" value="RplA"/>
</dbReference>
<dbReference type="NCBIfam" id="TIGR00413">
    <property type="entry name" value="rlpA"/>
    <property type="match status" value="1"/>
</dbReference>
<dbReference type="CDD" id="cd22268">
    <property type="entry name" value="DPBB_RlpA-like"/>
    <property type="match status" value="1"/>
</dbReference>
<evidence type="ECO:0000256" key="6">
    <source>
        <dbReference type="SAM" id="MobiDB-lite"/>
    </source>
</evidence>
<dbReference type="Pfam" id="PF05036">
    <property type="entry name" value="SPOR"/>
    <property type="match status" value="1"/>
</dbReference>
<dbReference type="GO" id="GO:0009279">
    <property type="term" value="C:cell outer membrane"/>
    <property type="evidence" value="ECO:0007669"/>
    <property type="project" value="TreeGrafter"/>
</dbReference>
<keyword evidence="3 4" id="KW-0961">Cell wall biogenesis/degradation</keyword>
<keyword evidence="1" id="KW-0732">Signal</keyword>
<dbReference type="InterPro" id="IPR009009">
    <property type="entry name" value="RlpA-like_DPBB"/>
</dbReference>
<dbReference type="GO" id="GO:0000270">
    <property type="term" value="P:peptidoglycan metabolic process"/>
    <property type="evidence" value="ECO:0007669"/>
    <property type="project" value="UniProtKB-UniRule"/>
</dbReference>
<dbReference type="Gene3D" id="3.30.70.1070">
    <property type="entry name" value="Sporulation related repeat"/>
    <property type="match status" value="1"/>
</dbReference>
<evidence type="ECO:0000256" key="2">
    <source>
        <dbReference type="ARBA" id="ARBA00023239"/>
    </source>
</evidence>
<dbReference type="InterPro" id="IPR036908">
    <property type="entry name" value="RlpA-like_sf"/>
</dbReference>
<evidence type="ECO:0000313" key="8">
    <source>
        <dbReference type="EMBL" id="MBB6522947.1"/>
    </source>
</evidence>
<dbReference type="Proteomes" id="UP000528457">
    <property type="component" value="Unassembled WGS sequence"/>
</dbReference>
<name>A0A7X0MZA8_9GAMM</name>
<dbReference type="FunFam" id="2.40.40.10:FF:000003">
    <property type="entry name" value="Endolytic peptidoglycan transglycosylase RlpA"/>
    <property type="match status" value="1"/>
</dbReference>
<dbReference type="GO" id="GO:0008932">
    <property type="term" value="F:lytic endotransglycosylase activity"/>
    <property type="evidence" value="ECO:0007669"/>
    <property type="project" value="UniProtKB-UniRule"/>
</dbReference>
<dbReference type="RefSeq" id="WP_184679389.1">
    <property type="nucleotide sequence ID" value="NZ_JAAONY010000002.1"/>
</dbReference>
<dbReference type="InParanoid" id="A0A7X0MZA8"/>
<feature type="domain" description="SPOR" evidence="7">
    <location>
        <begin position="210"/>
        <end position="286"/>
    </location>
</feature>
<dbReference type="EC" id="4.2.2.-" evidence="4"/>
<evidence type="ECO:0000256" key="1">
    <source>
        <dbReference type="ARBA" id="ARBA00022729"/>
    </source>
</evidence>
<evidence type="ECO:0000256" key="3">
    <source>
        <dbReference type="ARBA" id="ARBA00023316"/>
    </source>
</evidence>
<evidence type="ECO:0000313" key="9">
    <source>
        <dbReference type="Proteomes" id="UP000528457"/>
    </source>
</evidence>
<evidence type="ECO:0000259" key="7">
    <source>
        <dbReference type="PROSITE" id="PS51724"/>
    </source>
</evidence>
<evidence type="ECO:0000256" key="4">
    <source>
        <dbReference type="HAMAP-Rule" id="MF_02071"/>
    </source>
</evidence>
<protein>
    <recommendedName>
        <fullName evidence="4">Endolytic peptidoglycan transglycosylase RlpA</fullName>
        <ecNumber evidence="4">4.2.2.-</ecNumber>
    </recommendedName>
</protein>
<proteinExistence type="inferred from homology"/>
<sequence>MMHGFQGKYFTRVAQLLMVLGLCACSQQEIKDSGPSRPLDFSGSPDAIPKQENRTRAGNKSPYVIFGKTYRVLSDSRGFRQQGEASWYGKKFHGRNTSNGEVYDMYAMTAAHKTLPIPSYVRVTNHSNGRSVVVRVNDRGPFHGNRIIDLSYAAASKLGFAERGTAPVSVEAIDTGNPPLRHAGVVHPGTAEPTQEIVRAPSPSSGNRNAHLGKQSYLQVAAFSQRQSAEQLLARLRSSISEPMRLNQAKGLFRVHIGPLTKVNDIAAVRKTLQALSLGSGFVVNE</sequence>
<reference evidence="8 9" key="1">
    <citation type="submission" date="2020-08" db="EMBL/GenBank/DDBJ databases">
        <title>Genomic Encyclopedia of Type Strains, Phase IV (KMG-IV): sequencing the most valuable type-strain genomes for metagenomic binning, comparative biology and taxonomic classification.</title>
        <authorList>
            <person name="Goeker M."/>
        </authorList>
    </citation>
    <scope>NUCLEOTIDE SEQUENCE [LARGE SCALE GENOMIC DNA]</scope>
    <source>
        <strain evidence="8 9">DSM 22368</strain>
    </source>
</reference>
<dbReference type="AlphaFoldDB" id="A0A7X0MZA8"/>